<name>A0A1U9KNG6_9PROT</name>
<evidence type="ECO:0000313" key="1">
    <source>
        <dbReference type="EMBL" id="AQS87250.1"/>
    </source>
</evidence>
<dbReference type="EMBL" id="CP014691">
    <property type="protein sequence ID" value="AQS87250.1"/>
    <property type="molecule type" value="Genomic_DNA"/>
</dbReference>
<dbReference type="OrthoDB" id="8478320at2"/>
<dbReference type="STRING" id="320497.A0U93_04055"/>
<dbReference type="Proteomes" id="UP000188604">
    <property type="component" value="Chromosome"/>
</dbReference>
<dbReference type="Gene3D" id="3.40.30.10">
    <property type="entry name" value="Glutaredoxin"/>
    <property type="match status" value="1"/>
</dbReference>
<dbReference type="InterPro" id="IPR012336">
    <property type="entry name" value="Thioredoxin-like_fold"/>
</dbReference>
<dbReference type="Pfam" id="PF13462">
    <property type="entry name" value="Thioredoxin_4"/>
    <property type="match status" value="1"/>
</dbReference>
<accession>A0A1U9KNG6</accession>
<evidence type="ECO:0000313" key="2">
    <source>
        <dbReference type="Proteomes" id="UP000188604"/>
    </source>
</evidence>
<dbReference type="InterPro" id="IPR036249">
    <property type="entry name" value="Thioredoxin-like_sf"/>
</dbReference>
<reference evidence="1 2" key="1">
    <citation type="submission" date="2016-03" db="EMBL/GenBank/DDBJ databases">
        <title>Acetic acid bacteria sequencing.</title>
        <authorList>
            <person name="Brandt J."/>
            <person name="Jakob F."/>
            <person name="Vogel R.F."/>
        </authorList>
    </citation>
    <scope>NUCLEOTIDE SEQUENCE [LARGE SCALE GENOMIC DNA]</scope>
    <source>
        <strain evidence="1 2">NBRC 101099</strain>
    </source>
</reference>
<dbReference type="SUPFAM" id="SSF52833">
    <property type="entry name" value="Thioredoxin-like"/>
    <property type="match status" value="1"/>
</dbReference>
<proteinExistence type="predicted"/>
<gene>
    <name evidence="1" type="ORF">A0U93_04055</name>
</gene>
<protein>
    <submittedName>
        <fullName evidence="1">Thiol:disulfide interchange protein</fullName>
    </submittedName>
</protein>
<keyword evidence="2" id="KW-1185">Reference proteome</keyword>
<sequence length="203" mass="22969">MSLRRRTLIAAMPALALATPLHRAFAADPRLSPRLIGNPKAPVRVGEWFSLTCTHCAHFEMTVFPEVKEKLIDTGKIAYVYHDFPLDQIALLAAMLARSLPEDRYEPFVNSLLSSQDRWAFAPDINPKDQLQRMAALAGLSADQFHKIDQDDTLRQALVNQQDDDQAKYNIGGTPYFRFNNNPYTEELETFEAFNEQVQKAGS</sequence>
<dbReference type="KEGG" id="nch:A0U93_04055"/>
<dbReference type="RefSeq" id="WP_077806225.1">
    <property type="nucleotide sequence ID" value="NZ_BJXS01000008.1"/>
</dbReference>
<dbReference type="AlphaFoldDB" id="A0A1U9KNG6"/>
<organism evidence="1 2">
    <name type="scientific">Neoasaia chiangmaiensis</name>
    <dbReference type="NCBI Taxonomy" id="320497"/>
    <lineage>
        <taxon>Bacteria</taxon>
        <taxon>Pseudomonadati</taxon>
        <taxon>Pseudomonadota</taxon>
        <taxon>Alphaproteobacteria</taxon>
        <taxon>Acetobacterales</taxon>
        <taxon>Acetobacteraceae</taxon>
        <taxon>Neoasaia</taxon>
    </lineage>
</organism>